<dbReference type="Gene3D" id="3.50.50.60">
    <property type="entry name" value="FAD/NAD(P)-binding domain"/>
    <property type="match status" value="1"/>
</dbReference>
<proteinExistence type="predicted"/>
<evidence type="ECO:0000313" key="1">
    <source>
        <dbReference type="EMBL" id="PIB75091.1"/>
    </source>
</evidence>
<keyword evidence="2" id="KW-1185">Reference proteome</keyword>
<organism evidence="1 2">
    <name type="scientific">Mycolicibacterium brumae</name>
    <dbReference type="NCBI Taxonomy" id="85968"/>
    <lineage>
        <taxon>Bacteria</taxon>
        <taxon>Bacillati</taxon>
        <taxon>Actinomycetota</taxon>
        <taxon>Actinomycetes</taxon>
        <taxon>Mycobacteriales</taxon>
        <taxon>Mycobacteriaceae</taxon>
        <taxon>Mycolicibacterium</taxon>
    </lineage>
</organism>
<dbReference type="InterPro" id="IPR051209">
    <property type="entry name" value="FAD-bind_Monooxygenase_sf"/>
</dbReference>
<accession>A0A2G5P9Q3</accession>
<dbReference type="STRING" id="85968.GCA_900073015_00241"/>
<comment type="caution">
    <text evidence="1">The sequence shown here is derived from an EMBL/GenBank/DDBJ whole genome shotgun (WGS) entry which is preliminary data.</text>
</comment>
<reference evidence="1 2" key="1">
    <citation type="journal article" date="2017" name="Infect. Genet. Evol.">
        <title>The new phylogeny of the genus Mycobacterium: The old and the news.</title>
        <authorList>
            <person name="Tortoli E."/>
            <person name="Fedrizzi T."/>
            <person name="Meehan C.J."/>
            <person name="Trovato A."/>
            <person name="Grottola A."/>
            <person name="Giacobazzi E."/>
            <person name="Serpini G.F."/>
            <person name="Tagliazucchi S."/>
            <person name="Fabio A."/>
            <person name="Bettua C."/>
            <person name="Bertorelli R."/>
            <person name="Frascaro F."/>
            <person name="De Sanctis V."/>
            <person name="Pecorari M."/>
            <person name="Jousson O."/>
            <person name="Segata N."/>
            <person name="Cirillo D.M."/>
        </authorList>
    </citation>
    <scope>NUCLEOTIDE SEQUENCE [LARGE SCALE GENOMIC DNA]</scope>
    <source>
        <strain evidence="1 2">CIP1034565</strain>
    </source>
</reference>
<gene>
    <name evidence="1" type="ORF">CQY22_010850</name>
</gene>
<sequence length="267" mass="30654">MTQRAVRAASDVFMEILMVIAMWKYRNFHWLNRFAEAVANAHRFASIRDKTVRRKLAPNYDYGCKRPTVSNRYYRAFDRPNVRLETAGIDRIDADGIVGADGTRRSVDTLVLATGFDVWESNLPAIEIVGRDGRNLGKWWRDGRFCAYQGITVPGFPNFLSAVSPYAWVGMSWFSTVECLMRHMERLFGELHRQGADTFEVTEEANEKFLDRVTGLLDDSVFALGSCVGSRSYWFSPTGETPLFRPTSVRDAVRDQRIFPLTDYRFD</sequence>
<dbReference type="AlphaFoldDB" id="A0A2G5P9Q3"/>
<evidence type="ECO:0008006" key="3">
    <source>
        <dbReference type="Google" id="ProtNLM"/>
    </source>
</evidence>
<evidence type="ECO:0000313" key="2">
    <source>
        <dbReference type="Proteomes" id="UP000230551"/>
    </source>
</evidence>
<dbReference type="InterPro" id="IPR036188">
    <property type="entry name" value="FAD/NAD-bd_sf"/>
</dbReference>
<dbReference type="PANTHER" id="PTHR42877:SF4">
    <property type="entry name" value="FAD_NAD(P)-BINDING DOMAIN-CONTAINING PROTEIN-RELATED"/>
    <property type="match status" value="1"/>
</dbReference>
<dbReference type="PANTHER" id="PTHR42877">
    <property type="entry name" value="L-ORNITHINE N(5)-MONOOXYGENASE-RELATED"/>
    <property type="match status" value="1"/>
</dbReference>
<dbReference type="SUPFAM" id="SSF51905">
    <property type="entry name" value="FAD/NAD(P)-binding domain"/>
    <property type="match status" value="1"/>
</dbReference>
<name>A0A2G5P9Q3_9MYCO</name>
<protein>
    <recommendedName>
        <fullName evidence="3">Monooxygenase</fullName>
    </recommendedName>
</protein>
<dbReference type="Proteomes" id="UP000230551">
    <property type="component" value="Unassembled WGS sequence"/>
</dbReference>
<dbReference type="EMBL" id="PDCN02000012">
    <property type="protein sequence ID" value="PIB75091.1"/>
    <property type="molecule type" value="Genomic_DNA"/>
</dbReference>